<dbReference type="SMART" id="SM00245">
    <property type="entry name" value="TSPc"/>
    <property type="match status" value="1"/>
</dbReference>
<dbReference type="GO" id="GO:0006508">
    <property type="term" value="P:proteolysis"/>
    <property type="evidence" value="ECO:0007669"/>
    <property type="project" value="UniProtKB-KW"/>
</dbReference>
<keyword evidence="4 5" id="KW-0720">Serine protease</keyword>
<accession>A0A2Z2NZK2</accession>
<gene>
    <name evidence="8" type="primary">ctpB</name>
    <name evidence="8" type="ORF">IMCC3135_33245</name>
</gene>
<organism evidence="8 9">
    <name type="scientific">Granulosicoccus antarcticus IMCC3135</name>
    <dbReference type="NCBI Taxonomy" id="1192854"/>
    <lineage>
        <taxon>Bacteria</taxon>
        <taxon>Pseudomonadati</taxon>
        <taxon>Pseudomonadota</taxon>
        <taxon>Gammaproteobacteria</taxon>
        <taxon>Chromatiales</taxon>
        <taxon>Granulosicoccaceae</taxon>
        <taxon>Granulosicoccus</taxon>
    </lineage>
</organism>
<dbReference type="OrthoDB" id="9812068at2"/>
<dbReference type="CDD" id="cd07560">
    <property type="entry name" value="Peptidase_S41_CPP"/>
    <property type="match status" value="1"/>
</dbReference>
<dbReference type="SMART" id="SM00228">
    <property type="entry name" value="PDZ"/>
    <property type="match status" value="1"/>
</dbReference>
<dbReference type="InterPro" id="IPR055210">
    <property type="entry name" value="CtpA/B_N"/>
</dbReference>
<evidence type="ECO:0000256" key="5">
    <source>
        <dbReference type="RuleBase" id="RU004404"/>
    </source>
</evidence>
<evidence type="ECO:0000313" key="9">
    <source>
        <dbReference type="Proteomes" id="UP000250079"/>
    </source>
</evidence>
<evidence type="ECO:0000313" key="8">
    <source>
        <dbReference type="EMBL" id="ASJ76693.1"/>
    </source>
</evidence>
<keyword evidence="9" id="KW-1185">Reference proteome</keyword>
<dbReference type="Pfam" id="PF22694">
    <property type="entry name" value="CtpB_N-like"/>
    <property type="match status" value="1"/>
</dbReference>
<evidence type="ECO:0000256" key="3">
    <source>
        <dbReference type="ARBA" id="ARBA00022801"/>
    </source>
</evidence>
<feature type="region of interest" description="Disordered" evidence="6">
    <location>
        <begin position="401"/>
        <end position="421"/>
    </location>
</feature>
<evidence type="ECO:0000256" key="4">
    <source>
        <dbReference type="ARBA" id="ARBA00022825"/>
    </source>
</evidence>
<dbReference type="GO" id="GO:0007165">
    <property type="term" value="P:signal transduction"/>
    <property type="evidence" value="ECO:0007669"/>
    <property type="project" value="TreeGrafter"/>
</dbReference>
<dbReference type="InterPro" id="IPR001478">
    <property type="entry name" value="PDZ"/>
</dbReference>
<feature type="compositionally biased region" description="Acidic residues" evidence="6">
    <location>
        <begin position="409"/>
        <end position="421"/>
    </location>
</feature>
<dbReference type="Gene3D" id="3.30.750.44">
    <property type="match status" value="1"/>
</dbReference>
<dbReference type="FunFam" id="2.30.42.10:FF:000063">
    <property type="entry name" value="Peptidase, S41 family"/>
    <property type="match status" value="1"/>
</dbReference>
<reference evidence="8 9" key="1">
    <citation type="submission" date="2016-12" db="EMBL/GenBank/DDBJ databases">
        <authorList>
            <person name="Song W.-J."/>
            <person name="Kurnit D.M."/>
        </authorList>
    </citation>
    <scope>NUCLEOTIDE SEQUENCE [LARGE SCALE GENOMIC DNA]</scope>
    <source>
        <strain evidence="8 9">IMCC3135</strain>
    </source>
</reference>
<evidence type="ECO:0000259" key="7">
    <source>
        <dbReference type="PROSITE" id="PS50106"/>
    </source>
</evidence>
<sequence length="448" mass="47769">MKAKKSSISLVLLGAVIGGSLTLGQHVMGARSANELPLEQMRTFTDVFTRIKNDYVEEVSDEELLEYAIRGMLNGLDPHSAYLNTEEFNELRIGTTGEFGGLGIEVGMEDGFVKVVSPIDDTPAARAGILSGDLIIRLDETPVKGLSLNDAVKLMRGKPGSTLTLTIIREGADKPLSIDVERDIIKVTSVRNRILDPSYGYLRISNFQTKTTADLLKAVKAMKEESGGSLKGLVLDLRNNPGGVLSGAVGVSDAFLNEGMIVYTDGREDDSKLRYDATEGDVLDGAPLVVLVNGGSASASEIVAGAMQDHGRAIILGSKTFGKGSVQTIQDLPAGGAVKLTTSRYYTPNGRSIQSLGIEPDIATRPGSWTRPEGSGFDPLTESSLPGALSNTTIIKAEEADEAAKVDDPVVEGEGEEEKEDNLVYDDYQLFEALNLLKGLTILSKKSS</sequence>
<dbReference type="Gene3D" id="2.30.42.10">
    <property type="match status" value="1"/>
</dbReference>
<dbReference type="EMBL" id="CP018632">
    <property type="protein sequence ID" value="ASJ76693.1"/>
    <property type="molecule type" value="Genomic_DNA"/>
</dbReference>
<keyword evidence="3 5" id="KW-0378">Hydrolase</keyword>
<dbReference type="SUPFAM" id="SSF50156">
    <property type="entry name" value="PDZ domain-like"/>
    <property type="match status" value="1"/>
</dbReference>
<feature type="domain" description="PDZ" evidence="7">
    <location>
        <begin position="88"/>
        <end position="156"/>
    </location>
</feature>
<dbReference type="PROSITE" id="PS50106">
    <property type="entry name" value="PDZ"/>
    <property type="match status" value="1"/>
</dbReference>
<dbReference type="PANTHER" id="PTHR32060">
    <property type="entry name" value="TAIL-SPECIFIC PROTEASE"/>
    <property type="match status" value="1"/>
</dbReference>
<dbReference type="InterPro" id="IPR004447">
    <property type="entry name" value="Peptidase_S41A"/>
</dbReference>
<evidence type="ECO:0000256" key="1">
    <source>
        <dbReference type="ARBA" id="ARBA00009179"/>
    </source>
</evidence>
<dbReference type="Proteomes" id="UP000250079">
    <property type="component" value="Chromosome"/>
</dbReference>
<dbReference type="CDD" id="cd06782">
    <property type="entry name" value="cpPDZ_CPP-like"/>
    <property type="match status" value="1"/>
</dbReference>
<proteinExistence type="inferred from homology"/>
<dbReference type="PANTHER" id="PTHR32060:SF30">
    <property type="entry name" value="CARBOXY-TERMINAL PROCESSING PROTEASE CTPA"/>
    <property type="match status" value="1"/>
</dbReference>
<dbReference type="NCBIfam" id="TIGR00225">
    <property type="entry name" value="prc"/>
    <property type="match status" value="1"/>
</dbReference>
<evidence type="ECO:0000256" key="6">
    <source>
        <dbReference type="SAM" id="MobiDB-lite"/>
    </source>
</evidence>
<dbReference type="EC" id="3.4.21.102" evidence="8"/>
<dbReference type="KEGG" id="gai:IMCC3135_33245"/>
<protein>
    <submittedName>
        <fullName evidence="8">Carboxy-terminal processing protease CtpB</fullName>
        <ecNumber evidence="8">3.4.21.102</ecNumber>
    </submittedName>
</protein>
<dbReference type="InterPro" id="IPR036034">
    <property type="entry name" value="PDZ_sf"/>
</dbReference>
<dbReference type="Pfam" id="PF13180">
    <property type="entry name" value="PDZ_2"/>
    <property type="match status" value="1"/>
</dbReference>
<dbReference type="GO" id="GO:0004252">
    <property type="term" value="F:serine-type endopeptidase activity"/>
    <property type="evidence" value="ECO:0007669"/>
    <property type="project" value="UniProtKB-EC"/>
</dbReference>
<dbReference type="SUPFAM" id="SSF52096">
    <property type="entry name" value="ClpP/crotonase"/>
    <property type="match status" value="1"/>
</dbReference>
<evidence type="ECO:0000256" key="2">
    <source>
        <dbReference type="ARBA" id="ARBA00022670"/>
    </source>
</evidence>
<dbReference type="GO" id="GO:0030288">
    <property type="term" value="C:outer membrane-bounded periplasmic space"/>
    <property type="evidence" value="ECO:0007669"/>
    <property type="project" value="TreeGrafter"/>
</dbReference>
<comment type="similarity">
    <text evidence="1 5">Belongs to the peptidase S41A family.</text>
</comment>
<keyword evidence="2 5" id="KW-0645">Protease</keyword>
<dbReference type="InterPro" id="IPR029045">
    <property type="entry name" value="ClpP/crotonase-like_dom_sf"/>
</dbReference>
<dbReference type="AlphaFoldDB" id="A0A2Z2NZK2"/>
<dbReference type="Gene3D" id="3.90.226.10">
    <property type="entry name" value="2-enoyl-CoA Hydratase, Chain A, domain 1"/>
    <property type="match status" value="1"/>
</dbReference>
<dbReference type="InterPro" id="IPR005151">
    <property type="entry name" value="Tail-specific_protease"/>
</dbReference>
<dbReference type="RefSeq" id="WP_088921439.1">
    <property type="nucleotide sequence ID" value="NZ_CP018632.1"/>
</dbReference>
<name>A0A2Z2NZK2_9GAMM</name>
<dbReference type="Pfam" id="PF03572">
    <property type="entry name" value="Peptidase_S41"/>
    <property type="match status" value="1"/>
</dbReference>
<dbReference type="FunFam" id="3.90.226.10:FF:000029">
    <property type="entry name" value="Peptidase, S41 family"/>
    <property type="match status" value="1"/>
</dbReference>